<dbReference type="Proteomes" id="UP000619479">
    <property type="component" value="Unassembled WGS sequence"/>
</dbReference>
<protein>
    <submittedName>
        <fullName evidence="1">Uncharacterized protein</fullName>
    </submittedName>
</protein>
<keyword evidence="2" id="KW-1185">Reference proteome</keyword>
<organism evidence="1 2">
    <name type="scientific">Actinoplanes cyaneus</name>
    <dbReference type="NCBI Taxonomy" id="52696"/>
    <lineage>
        <taxon>Bacteria</taxon>
        <taxon>Bacillati</taxon>
        <taxon>Actinomycetota</taxon>
        <taxon>Actinomycetes</taxon>
        <taxon>Micromonosporales</taxon>
        <taxon>Micromonosporaceae</taxon>
        <taxon>Actinoplanes</taxon>
    </lineage>
</organism>
<evidence type="ECO:0000313" key="1">
    <source>
        <dbReference type="EMBL" id="GID65881.1"/>
    </source>
</evidence>
<proteinExistence type="predicted"/>
<accession>A0A919IIS1</accession>
<sequence length="293" mass="32081">MLGDEAELWIRRAAWRQVVHRPETAMTGIHDSDRVTPTLTSSPEELAKAPFRGSTAIAEGHITRGVLRGDAWRRLLPDVYVHRDLPIDHRVWCSAAGLILPAGTAIGGPGAAHLWGADLLHQDPPGSAVAPRDRWMRRNRRIMTHHTVIAPEDLTVLGGVAVTTPERTAFDLGRRLSRADAVILLDAMLRKQTLHADRAAELARQRPGWPRVARLREALALADGRAESPMETRLRLLVHDAGIARPQPQFEIRGRGGELIARVDLAWHGCALPSNTRVIIIASASSSFGTSIG</sequence>
<gene>
    <name evidence="1" type="ORF">Acy02nite_37620</name>
</gene>
<dbReference type="AlphaFoldDB" id="A0A919IIS1"/>
<evidence type="ECO:0000313" key="2">
    <source>
        <dbReference type="Proteomes" id="UP000619479"/>
    </source>
</evidence>
<dbReference type="EMBL" id="BOMH01000028">
    <property type="protein sequence ID" value="GID65881.1"/>
    <property type="molecule type" value="Genomic_DNA"/>
</dbReference>
<comment type="caution">
    <text evidence="1">The sequence shown here is derived from an EMBL/GenBank/DDBJ whole genome shotgun (WGS) entry which is preliminary data.</text>
</comment>
<name>A0A919IIS1_9ACTN</name>
<reference evidence="1" key="1">
    <citation type="submission" date="2021-01" db="EMBL/GenBank/DDBJ databases">
        <title>Whole genome shotgun sequence of Actinoplanes cyaneus NBRC 14990.</title>
        <authorList>
            <person name="Komaki H."/>
            <person name="Tamura T."/>
        </authorList>
    </citation>
    <scope>NUCLEOTIDE SEQUENCE</scope>
    <source>
        <strain evidence="1">NBRC 14990</strain>
    </source>
</reference>